<evidence type="ECO:0000256" key="2">
    <source>
        <dbReference type="ARBA" id="ARBA00022679"/>
    </source>
</evidence>
<dbReference type="NCBIfam" id="TIGR03429">
    <property type="entry name" value="arom_pren_DMATS"/>
    <property type="match status" value="1"/>
</dbReference>
<accession>A0A8H7EVH8</accession>
<organism evidence="4 5">
    <name type="scientific">Agaricus bisporus var. burnettii</name>
    <dbReference type="NCBI Taxonomy" id="192524"/>
    <lineage>
        <taxon>Eukaryota</taxon>
        <taxon>Fungi</taxon>
        <taxon>Dikarya</taxon>
        <taxon>Basidiomycota</taxon>
        <taxon>Agaricomycotina</taxon>
        <taxon>Agaricomycetes</taxon>
        <taxon>Agaricomycetidae</taxon>
        <taxon>Agaricales</taxon>
        <taxon>Agaricineae</taxon>
        <taxon>Agaricaceae</taxon>
        <taxon>Agaricus</taxon>
    </lineage>
</organism>
<dbReference type="GO" id="GO:0009820">
    <property type="term" value="P:alkaloid metabolic process"/>
    <property type="evidence" value="ECO:0007669"/>
    <property type="project" value="InterPro"/>
</dbReference>
<dbReference type="SFLD" id="SFLDS00036">
    <property type="entry name" value="Aromatic_Prenyltransferase"/>
    <property type="match status" value="1"/>
</dbReference>
<dbReference type="GO" id="GO:0016765">
    <property type="term" value="F:transferase activity, transferring alkyl or aryl (other than methyl) groups"/>
    <property type="evidence" value="ECO:0007669"/>
    <property type="project" value="InterPro"/>
</dbReference>
<dbReference type="AlphaFoldDB" id="A0A8H7EVH8"/>
<name>A0A8H7EVH8_AGABI</name>
<keyword evidence="2" id="KW-0808">Transferase</keyword>
<evidence type="ECO:0000256" key="1">
    <source>
        <dbReference type="ARBA" id="ARBA00010209"/>
    </source>
</evidence>
<dbReference type="EMBL" id="JABXXO010000015">
    <property type="protein sequence ID" value="KAF7760106.1"/>
    <property type="molecule type" value="Genomic_DNA"/>
</dbReference>
<comment type="caution">
    <text evidence="4">The sequence shown here is derived from an EMBL/GenBank/DDBJ whole genome shotgun (WGS) entry which is preliminary data.</text>
</comment>
<comment type="similarity">
    <text evidence="1">Belongs to the tryptophan dimethylallyltransferase family.</text>
</comment>
<protein>
    <recommendedName>
        <fullName evidence="6">Aromatic prenyltransferase</fullName>
    </recommendedName>
</protein>
<sequence>MLPLLTRPRATNTDHKAEHGPWDRYSGLPHNTIPEFGERSGVDSVTVKQTAGMGSTVSLPSVVHKQESKAADRATNSKRLAMPTGHAFTRRNRHQLLSTVSSIQHSFILYKSPAMMLQTKHLLPFELQKNMSTFADPSIHLTATYEPRHNEIKSLHNLIRSLASEPLCVGYDYVSPRSTFWKSVIGSGLQYLLERVPVSPSVVRDFIDYFNHEIVPLLGPTPQEFMAQGIRPCTFFSDDHTPMELIWAVDADGAMSIRFAMEPLGYRDGTPCPSSEWMRTLQGLRSWNRTKAWSLEWTNICRQTLILDRTEGSKNANYSSQFFLGGDFSKDSMVGKFYFLPHLLSTATKVPQEDLVTQCMSRLDLIEPWVRVLSYMETIPKSRRPVPDMIAVDCVPSEQNRIKVYFRSDATTLDEIISIIRLGGALDHDPLTRETCDLIERLWGLFFPGVGRYEHIQPSSPKKVAHGFLLYFEIRRRSNRLWPKLYFPVRHFCKSDAFIANAISQFYADTNEEFSKSYVRDLRTVFKHRDLSSRSGIHTYVGCCIRKNGPQLSMYMSPEGFAPERCNRP</sequence>
<evidence type="ECO:0008006" key="6">
    <source>
        <dbReference type="Google" id="ProtNLM"/>
    </source>
</evidence>
<dbReference type="PANTHER" id="PTHR40627:SF4">
    <property type="entry name" value="PRENYLTRANSFERASE ASQH1-RELATED"/>
    <property type="match status" value="1"/>
</dbReference>
<dbReference type="SFLD" id="SFLDG01162">
    <property type="entry name" value="I"/>
    <property type="match status" value="1"/>
</dbReference>
<evidence type="ECO:0000313" key="4">
    <source>
        <dbReference type="EMBL" id="KAF7760106.1"/>
    </source>
</evidence>
<feature type="region of interest" description="Disordered" evidence="3">
    <location>
        <begin position="1"/>
        <end position="38"/>
    </location>
</feature>
<gene>
    <name evidence="4" type="ORF">Agabi119p4_10782</name>
</gene>
<evidence type="ECO:0000313" key="5">
    <source>
        <dbReference type="Proteomes" id="UP000629468"/>
    </source>
</evidence>
<dbReference type="CDD" id="cd13929">
    <property type="entry name" value="PT-DMATS_CymD"/>
    <property type="match status" value="1"/>
</dbReference>
<evidence type="ECO:0000256" key="3">
    <source>
        <dbReference type="SAM" id="MobiDB-lite"/>
    </source>
</evidence>
<dbReference type="Proteomes" id="UP000629468">
    <property type="component" value="Unassembled WGS sequence"/>
</dbReference>
<dbReference type="PANTHER" id="PTHR40627">
    <property type="entry name" value="INDOLE PRENYLTRANSFERASE TDIB-RELATED"/>
    <property type="match status" value="1"/>
</dbReference>
<reference evidence="4 5" key="1">
    <citation type="journal article" name="Sci. Rep.">
        <title>Telomere-to-telomere assembled and centromere annotated genomes of the two main subspecies of the button mushroom Agaricus bisporus reveal especially polymorphic chromosome ends.</title>
        <authorList>
            <person name="Sonnenberg A.S.M."/>
            <person name="Sedaghat-Telgerd N."/>
            <person name="Lavrijssen B."/>
            <person name="Ohm R.A."/>
            <person name="Hendrickx P.M."/>
            <person name="Scholtmeijer K."/>
            <person name="Baars J.J.P."/>
            <person name="van Peer A."/>
        </authorList>
    </citation>
    <scope>NUCLEOTIDE SEQUENCE [LARGE SCALE GENOMIC DNA]</scope>
    <source>
        <strain evidence="4 5">H119_p4</strain>
    </source>
</reference>
<feature type="compositionally biased region" description="Basic and acidic residues" evidence="3">
    <location>
        <begin position="12"/>
        <end position="22"/>
    </location>
</feature>
<proteinExistence type="inferred from homology"/>
<dbReference type="Pfam" id="PF11991">
    <property type="entry name" value="Trp_DMAT"/>
    <property type="match status" value="1"/>
</dbReference>
<dbReference type="InterPro" id="IPR017795">
    <property type="entry name" value="ABBA_NscD-like"/>
</dbReference>
<dbReference type="InterPro" id="IPR033964">
    <property type="entry name" value="ABBA"/>
</dbReference>